<dbReference type="InterPro" id="IPR045122">
    <property type="entry name" value="Csc1-like"/>
</dbReference>
<feature type="transmembrane region" description="Helical" evidence="1">
    <location>
        <begin position="163"/>
        <end position="184"/>
    </location>
</feature>
<dbReference type="Pfam" id="PF14703">
    <property type="entry name" value="PHM7_cyt"/>
    <property type="match status" value="1"/>
</dbReference>
<proteinExistence type="predicted"/>
<dbReference type="OrthoDB" id="297739at2759"/>
<name>A0A9W7CY04_9STRA</name>
<evidence type="ECO:0000313" key="3">
    <source>
        <dbReference type="EMBL" id="GMF43021.1"/>
    </source>
</evidence>
<feature type="transmembrane region" description="Helical" evidence="1">
    <location>
        <begin position="614"/>
        <end position="634"/>
    </location>
</feature>
<dbReference type="GO" id="GO:0005227">
    <property type="term" value="F:calcium-activated cation channel activity"/>
    <property type="evidence" value="ECO:0007669"/>
    <property type="project" value="InterPro"/>
</dbReference>
<keyword evidence="1" id="KW-0812">Transmembrane</keyword>
<dbReference type="Proteomes" id="UP001165121">
    <property type="component" value="Unassembled WGS sequence"/>
</dbReference>
<feature type="domain" description="CSC1/OSCA1-like cytosolic" evidence="2">
    <location>
        <begin position="456"/>
        <end position="601"/>
    </location>
</feature>
<dbReference type="PANTHER" id="PTHR13018:SF83">
    <property type="entry name" value="RRM DOMAIN-CONTAINING PROTEIN"/>
    <property type="match status" value="1"/>
</dbReference>
<dbReference type="GO" id="GO:0005886">
    <property type="term" value="C:plasma membrane"/>
    <property type="evidence" value="ECO:0007669"/>
    <property type="project" value="TreeGrafter"/>
</dbReference>
<keyword evidence="1" id="KW-1133">Transmembrane helix</keyword>
<evidence type="ECO:0000256" key="1">
    <source>
        <dbReference type="SAM" id="Phobius"/>
    </source>
</evidence>
<organism evidence="3 4">
    <name type="scientific">Phytophthora fragariaefolia</name>
    <dbReference type="NCBI Taxonomy" id="1490495"/>
    <lineage>
        <taxon>Eukaryota</taxon>
        <taxon>Sar</taxon>
        <taxon>Stramenopiles</taxon>
        <taxon>Oomycota</taxon>
        <taxon>Peronosporomycetes</taxon>
        <taxon>Peronosporales</taxon>
        <taxon>Peronosporaceae</taxon>
        <taxon>Phytophthora</taxon>
    </lineage>
</organism>
<protein>
    <submittedName>
        <fullName evidence="3">Unnamed protein product</fullName>
    </submittedName>
</protein>
<keyword evidence="4" id="KW-1185">Reference proteome</keyword>
<dbReference type="EMBL" id="BSXT01001506">
    <property type="protein sequence ID" value="GMF43021.1"/>
    <property type="molecule type" value="Genomic_DNA"/>
</dbReference>
<dbReference type="InterPro" id="IPR027815">
    <property type="entry name" value="CSC1/OSCA1-like_cyt"/>
</dbReference>
<evidence type="ECO:0000313" key="4">
    <source>
        <dbReference type="Proteomes" id="UP001165121"/>
    </source>
</evidence>
<dbReference type="AlphaFoldDB" id="A0A9W7CY04"/>
<accession>A0A9W7CY04</accession>
<sequence>MIALLPNYNRASPRVCEAISTKTSEVSFAEPVVDDPSLSPPALRLANDGDVTAMEEGGLKDGKKKIIMVSPRLDAQLGGYPPDCGTKELKYLSYAKVLRDRGMTHPMRYSATRVDTLGFAMPERYPLFSTDFGAHSFHHLPTDSVVLSQYGLGIALYFKYLKVIAWLFLFLAVISAPALAVYVVGGGGTYADVTALARQNLPSVLGITSIGHLNEAGSVCDQALENTELSLTCSAGEIGFVKAIYSTYDSQGSCTCPERNKVSESTGQCRGDADGSVCQANGAGCFLGVHPVSLRPCCSFSLGETTQTPFFDDMRIRKKKGCGSNMAQEIVEGLCLGKKSCSLNVSEALTYTWELDAENGTICSVAPKTVFIETVGNITKKVCQVRLNDESDYSQCDANKSRALIAYGRCFTTRIDLSSSWSLKIIGWDSMSIRLHLETVLSNAPPFAVDLDRIRVADVQFGKSASRHLRLLGRRGNVVRRLEIAQQRHKKLKLLNGRLNEYVYARRERRHLRAINKLEAKLHHFNVKLEQWFIRQKRRKVREAVTAFVTFEEEEGFHRCLQEYPDLGWLHRLFQPYYKRLHGKRLRFRPAPDPTDIIWENLHHPFFERVLRQLIVALITLGVLFVSFVLIFAAKEQKTKLDLQFGGPTSCPSNVFKADVIQDEQNKLTDLVPYKALVECYCKNFLADQYVHSSKNANYGMY</sequence>
<reference evidence="3" key="1">
    <citation type="submission" date="2023-04" db="EMBL/GenBank/DDBJ databases">
        <title>Phytophthora fragariaefolia NBRC 109709.</title>
        <authorList>
            <person name="Ichikawa N."/>
            <person name="Sato H."/>
            <person name="Tonouchi N."/>
        </authorList>
    </citation>
    <scope>NUCLEOTIDE SEQUENCE</scope>
    <source>
        <strain evidence="3">NBRC 109709</strain>
    </source>
</reference>
<comment type="caution">
    <text evidence="3">The sequence shown here is derived from an EMBL/GenBank/DDBJ whole genome shotgun (WGS) entry which is preliminary data.</text>
</comment>
<dbReference type="PANTHER" id="PTHR13018">
    <property type="entry name" value="PROBABLE MEMBRANE PROTEIN DUF221-RELATED"/>
    <property type="match status" value="1"/>
</dbReference>
<gene>
    <name evidence="3" type="ORF">Pfra01_001434700</name>
</gene>
<evidence type="ECO:0000259" key="2">
    <source>
        <dbReference type="Pfam" id="PF14703"/>
    </source>
</evidence>
<keyword evidence="1" id="KW-0472">Membrane</keyword>